<name>A0ABU6YGR9_9FABA</name>
<dbReference type="Pfam" id="PF00564">
    <property type="entry name" value="PB1"/>
    <property type="match status" value="1"/>
</dbReference>
<dbReference type="InterPro" id="IPR053198">
    <property type="entry name" value="Gynoecium_Dev_Regulator"/>
</dbReference>
<sequence length="240" mass="27839">MEEAKLIISHGGTIKFHRGKNQHVYHGGRNRMLHVPRNISFKEITVVLSAMCGGGFSVGYFKYQIDGFDLDTLVSVTNERDLRNMMREFDYAEPDSVMRIFLFLEHRRHPRVNHVLEYYWRRMQERVVMTAFPSPRAARTCCFLLVTTVKGAGWCPTQIINHGTQDTNFASHVDVEEYKSEIIKLKAKAAEEKKRQLIEHIVRYLLQQQKDNLFPNITVEMNSLNNRPSSTDTQDLHGSP</sequence>
<comment type="caution">
    <text evidence="2">The sequence shown here is derived from an EMBL/GenBank/DDBJ whole genome shotgun (WGS) entry which is preliminary data.</text>
</comment>
<proteinExistence type="predicted"/>
<feature type="domain" description="PB1" evidence="1">
    <location>
        <begin position="16"/>
        <end position="105"/>
    </location>
</feature>
<dbReference type="PANTHER" id="PTHR31066:SF85">
    <property type="entry name" value="OS02G0809100 PROTEIN"/>
    <property type="match status" value="1"/>
</dbReference>
<evidence type="ECO:0000259" key="1">
    <source>
        <dbReference type="SMART" id="SM00666"/>
    </source>
</evidence>
<organism evidence="2 3">
    <name type="scientific">Stylosanthes scabra</name>
    <dbReference type="NCBI Taxonomy" id="79078"/>
    <lineage>
        <taxon>Eukaryota</taxon>
        <taxon>Viridiplantae</taxon>
        <taxon>Streptophyta</taxon>
        <taxon>Embryophyta</taxon>
        <taxon>Tracheophyta</taxon>
        <taxon>Spermatophyta</taxon>
        <taxon>Magnoliopsida</taxon>
        <taxon>eudicotyledons</taxon>
        <taxon>Gunneridae</taxon>
        <taxon>Pentapetalae</taxon>
        <taxon>rosids</taxon>
        <taxon>fabids</taxon>
        <taxon>Fabales</taxon>
        <taxon>Fabaceae</taxon>
        <taxon>Papilionoideae</taxon>
        <taxon>50 kb inversion clade</taxon>
        <taxon>dalbergioids sensu lato</taxon>
        <taxon>Dalbergieae</taxon>
        <taxon>Pterocarpus clade</taxon>
        <taxon>Stylosanthes</taxon>
    </lineage>
</organism>
<gene>
    <name evidence="2" type="ORF">PIB30_045495</name>
</gene>
<evidence type="ECO:0000313" key="2">
    <source>
        <dbReference type="EMBL" id="MED6208490.1"/>
    </source>
</evidence>
<keyword evidence="3" id="KW-1185">Reference proteome</keyword>
<protein>
    <recommendedName>
        <fullName evidence="1">PB1 domain-containing protein</fullName>
    </recommendedName>
</protein>
<dbReference type="SMART" id="SM00666">
    <property type="entry name" value="PB1"/>
    <property type="match status" value="1"/>
</dbReference>
<dbReference type="SUPFAM" id="SSF54277">
    <property type="entry name" value="CAD &amp; PB1 domains"/>
    <property type="match status" value="1"/>
</dbReference>
<dbReference type="Gene3D" id="3.10.20.90">
    <property type="entry name" value="Phosphatidylinositol 3-kinase Catalytic Subunit, Chain A, domain 1"/>
    <property type="match status" value="1"/>
</dbReference>
<dbReference type="Proteomes" id="UP001341840">
    <property type="component" value="Unassembled WGS sequence"/>
</dbReference>
<dbReference type="EMBL" id="JASCZI010241933">
    <property type="protein sequence ID" value="MED6208490.1"/>
    <property type="molecule type" value="Genomic_DNA"/>
</dbReference>
<dbReference type="PANTHER" id="PTHR31066">
    <property type="entry name" value="OS05G0427100 PROTEIN-RELATED"/>
    <property type="match status" value="1"/>
</dbReference>
<evidence type="ECO:0000313" key="3">
    <source>
        <dbReference type="Proteomes" id="UP001341840"/>
    </source>
</evidence>
<dbReference type="InterPro" id="IPR000270">
    <property type="entry name" value="PB1_dom"/>
</dbReference>
<accession>A0ABU6YGR9</accession>
<reference evidence="2 3" key="1">
    <citation type="journal article" date="2023" name="Plants (Basel)">
        <title>Bridging the Gap: Combining Genomics and Transcriptomics Approaches to Understand Stylosanthes scabra, an Orphan Legume from the Brazilian Caatinga.</title>
        <authorList>
            <person name="Ferreira-Neto J.R.C."/>
            <person name="da Silva M.D."/>
            <person name="Binneck E."/>
            <person name="de Melo N.F."/>
            <person name="da Silva R.H."/>
            <person name="de Melo A.L.T.M."/>
            <person name="Pandolfi V."/>
            <person name="Bustamante F.O."/>
            <person name="Brasileiro-Vidal A.C."/>
            <person name="Benko-Iseppon A.M."/>
        </authorList>
    </citation>
    <scope>NUCLEOTIDE SEQUENCE [LARGE SCALE GENOMIC DNA]</scope>
    <source>
        <tissue evidence="2">Leaves</tissue>
    </source>
</reference>